<evidence type="ECO:0000313" key="11">
    <source>
        <dbReference type="EMBL" id="MDH6180007.1"/>
    </source>
</evidence>
<reference evidence="11 12" key="1">
    <citation type="submission" date="2023-04" db="EMBL/GenBank/DDBJ databases">
        <title>Genome Encyclopedia of Bacteria and Archaea VI: Functional Genomics of Type Strains.</title>
        <authorList>
            <person name="Whitman W."/>
        </authorList>
    </citation>
    <scope>NUCLEOTIDE SEQUENCE [LARGE SCALE GENOMIC DNA]</scope>
    <source>
        <strain evidence="11 12">SG_E_30_P1</strain>
    </source>
</reference>
<protein>
    <recommendedName>
        <fullName evidence="3">FAD:protein FMN transferase</fullName>
        <ecNumber evidence="2">2.7.1.180</ecNumber>
    </recommendedName>
    <alternativeName>
        <fullName evidence="9">Flavin transferase</fullName>
    </alternativeName>
</protein>
<keyword evidence="12" id="KW-1185">Reference proteome</keyword>
<comment type="caution">
    <text evidence="11">The sequence shown here is derived from an EMBL/GenBank/DDBJ whole genome shotgun (WGS) entry which is preliminary data.</text>
</comment>
<keyword evidence="5 11" id="KW-0808">Transferase</keyword>
<proteinExistence type="predicted"/>
<comment type="catalytic activity">
    <reaction evidence="10">
        <text>L-threonyl-[protein] + FAD = FMN-L-threonyl-[protein] + AMP + H(+)</text>
        <dbReference type="Rhea" id="RHEA:36847"/>
        <dbReference type="Rhea" id="RHEA-COMP:11060"/>
        <dbReference type="Rhea" id="RHEA-COMP:11061"/>
        <dbReference type="ChEBI" id="CHEBI:15378"/>
        <dbReference type="ChEBI" id="CHEBI:30013"/>
        <dbReference type="ChEBI" id="CHEBI:57692"/>
        <dbReference type="ChEBI" id="CHEBI:74257"/>
        <dbReference type="ChEBI" id="CHEBI:456215"/>
        <dbReference type="EC" id="2.7.1.180"/>
    </reaction>
</comment>
<dbReference type="Pfam" id="PF02424">
    <property type="entry name" value="ApbE"/>
    <property type="match status" value="1"/>
</dbReference>
<dbReference type="RefSeq" id="WP_322132376.1">
    <property type="nucleotide sequence ID" value="NZ_CP085036.1"/>
</dbReference>
<dbReference type="PANTHER" id="PTHR30040">
    <property type="entry name" value="THIAMINE BIOSYNTHESIS LIPOPROTEIN APBE"/>
    <property type="match status" value="1"/>
</dbReference>
<dbReference type="SUPFAM" id="SSF143631">
    <property type="entry name" value="ApbE-like"/>
    <property type="match status" value="1"/>
</dbReference>
<dbReference type="EMBL" id="JARXVQ010000001">
    <property type="protein sequence ID" value="MDH6180007.1"/>
    <property type="molecule type" value="Genomic_DNA"/>
</dbReference>
<keyword evidence="11" id="KW-0449">Lipoprotein</keyword>
<dbReference type="EC" id="2.7.1.180" evidence="2"/>
<comment type="cofactor">
    <cofactor evidence="1">
        <name>Mg(2+)</name>
        <dbReference type="ChEBI" id="CHEBI:18420"/>
    </cofactor>
</comment>
<evidence type="ECO:0000256" key="4">
    <source>
        <dbReference type="ARBA" id="ARBA00022630"/>
    </source>
</evidence>
<evidence type="ECO:0000313" key="12">
    <source>
        <dbReference type="Proteomes" id="UP001160142"/>
    </source>
</evidence>
<evidence type="ECO:0000256" key="5">
    <source>
        <dbReference type="ARBA" id="ARBA00022679"/>
    </source>
</evidence>
<evidence type="ECO:0000256" key="1">
    <source>
        <dbReference type="ARBA" id="ARBA00001946"/>
    </source>
</evidence>
<evidence type="ECO:0000256" key="7">
    <source>
        <dbReference type="ARBA" id="ARBA00022827"/>
    </source>
</evidence>
<keyword evidence="6" id="KW-0479">Metal-binding</keyword>
<keyword evidence="4" id="KW-0285">Flavoprotein</keyword>
<evidence type="ECO:0000256" key="6">
    <source>
        <dbReference type="ARBA" id="ARBA00022723"/>
    </source>
</evidence>
<accession>A0ABT6KJ53</accession>
<keyword evidence="7" id="KW-0274">FAD</keyword>
<dbReference type="GO" id="GO:0016740">
    <property type="term" value="F:transferase activity"/>
    <property type="evidence" value="ECO:0007669"/>
    <property type="project" value="UniProtKB-KW"/>
</dbReference>
<evidence type="ECO:0000256" key="9">
    <source>
        <dbReference type="ARBA" id="ARBA00031306"/>
    </source>
</evidence>
<name>A0ABT6KJ53_9MICO</name>
<dbReference type="InterPro" id="IPR024932">
    <property type="entry name" value="ApbE"/>
</dbReference>
<gene>
    <name evidence="11" type="ORF">M2152_000189</name>
</gene>
<evidence type="ECO:0000256" key="3">
    <source>
        <dbReference type="ARBA" id="ARBA00016337"/>
    </source>
</evidence>
<evidence type="ECO:0000256" key="2">
    <source>
        <dbReference type="ARBA" id="ARBA00011955"/>
    </source>
</evidence>
<keyword evidence="8" id="KW-0460">Magnesium</keyword>
<evidence type="ECO:0000256" key="10">
    <source>
        <dbReference type="ARBA" id="ARBA00048540"/>
    </source>
</evidence>
<dbReference type="Gene3D" id="3.10.520.10">
    <property type="entry name" value="ApbE-like domains"/>
    <property type="match status" value="1"/>
</dbReference>
<dbReference type="Proteomes" id="UP001160142">
    <property type="component" value="Unassembled WGS sequence"/>
</dbReference>
<sequence length="283" mass="30354">MLSFEGIGTLWQVETAEPVVAEVGRRIRDRVDAFDLAYSRFRDDSLVSRLRAAPASVELPADAPRLFELYRKLYAATGGAVTPLVGASLERLGYDSAYRLTPAGAPVPAPPWEDAIAWDGRTLSALRPVTVDIGAAGKGYLVDLVSEMLVDAGHTEFVVDASGDLYRRGPGTIRVGLEHPADPTRAIGVVELGTGAVCASATNRRAWGDGLHHVIDPVTGMPATRVLATWALASTALEADGLATALFFTEPEYLTRDFDFQYVVVDSTGRVTYSPDLTGEIFT</sequence>
<organism evidence="11 12">
    <name type="scientific">Antiquaquibacter oligotrophicus</name>
    <dbReference type="NCBI Taxonomy" id="2880260"/>
    <lineage>
        <taxon>Bacteria</taxon>
        <taxon>Bacillati</taxon>
        <taxon>Actinomycetota</taxon>
        <taxon>Actinomycetes</taxon>
        <taxon>Micrococcales</taxon>
        <taxon>Microbacteriaceae</taxon>
        <taxon>Antiquaquibacter</taxon>
    </lineage>
</organism>
<dbReference type="PANTHER" id="PTHR30040:SF2">
    <property type="entry name" value="FAD:PROTEIN FMN TRANSFERASE"/>
    <property type="match status" value="1"/>
</dbReference>
<evidence type="ECO:0000256" key="8">
    <source>
        <dbReference type="ARBA" id="ARBA00022842"/>
    </source>
</evidence>
<dbReference type="InterPro" id="IPR003374">
    <property type="entry name" value="ApbE-like_sf"/>
</dbReference>